<evidence type="ECO:0000256" key="1">
    <source>
        <dbReference type="SAM" id="Coils"/>
    </source>
</evidence>
<keyword evidence="3" id="KW-1185">Reference proteome</keyword>
<feature type="coiled-coil region" evidence="1">
    <location>
        <begin position="36"/>
        <end position="70"/>
    </location>
</feature>
<sequence>MFKKIMLAGCACAMMSFGGLGTVETADAATWRTPRANRIIRRSREVQRDYRQLRRQHNRLDRQWDRYRHNRYRSPYRGRYYNGYRGYRGYNRGYISTPYFSIGF</sequence>
<evidence type="ECO:0000313" key="2">
    <source>
        <dbReference type="EMBL" id="QDT34375.1"/>
    </source>
</evidence>
<dbReference type="AlphaFoldDB" id="A0A517QRY3"/>
<keyword evidence="1" id="KW-0175">Coiled coil</keyword>
<dbReference type="RefSeq" id="WP_145202223.1">
    <property type="nucleotide sequence ID" value="NZ_CP036267.1"/>
</dbReference>
<evidence type="ECO:0000313" key="3">
    <source>
        <dbReference type="Proteomes" id="UP000315724"/>
    </source>
</evidence>
<reference evidence="2 3" key="1">
    <citation type="submission" date="2019-02" db="EMBL/GenBank/DDBJ databases">
        <title>Deep-cultivation of Planctomycetes and their phenomic and genomic characterization uncovers novel biology.</title>
        <authorList>
            <person name="Wiegand S."/>
            <person name="Jogler M."/>
            <person name="Boedeker C."/>
            <person name="Pinto D."/>
            <person name="Vollmers J."/>
            <person name="Rivas-Marin E."/>
            <person name="Kohn T."/>
            <person name="Peeters S.H."/>
            <person name="Heuer A."/>
            <person name="Rast P."/>
            <person name="Oberbeckmann S."/>
            <person name="Bunk B."/>
            <person name="Jeske O."/>
            <person name="Meyerdierks A."/>
            <person name="Storesund J.E."/>
            <person name="Kallscheuer N."/>
            <person name="Luecker S."/>
            <person name="Lage O.M."/>
            <person name="Pohl T."/>
            <person name="Merkel B.J."/>
            <person name="Hornburger P."/>
            <person name="Mueller R.-W."/>
            <person name="Bruemmer F."/>
            <person name="Labrenz M."/>
            <person name="Spormann A.M."/>
            <person name="Op den Camp H."/>
            <person name="Overmann J."/>
            <person name="Amann R."/>
            <person name="Jetten M.S.M."/>
            <person name="Mascher T."/>
            <person name="Medema M.H."/>
            <person name="Devos D.P."/>
            <person name="Kaster A.-K."/>
            <person name="Ovreas L."/>
            <person name="Rohde M."/>
            <person name="Galperin M.Y."/>
            <person name="Jogler C."/>
        </authorList>
    </citation>
    <scope>NUCLEOTIDE SEQUENCE [LARGE SCALE GENOMIC DNA]</scope>
    <source>
        <strain evidence="2 3">Mal48</strain>
    </source>
</reference>
<dbReference type="Proteomes" id="UP000315724">
    <property type="component" value="Chromosome"/>
</dbReference>
<accession>A0A517QRY3</accession>
<dbReference type="KEGG" id="tpol:Mal48_36350"/>
<gene>
    <name evidence="2" type="ORF">Mal48_36350</name>
</gene>
<protein>
    <submittedName>
        <fullName evidence="2">Uncharacterized protein</fullName>
    </submittedName>
</protein>
<name>A0A517QRY3_9PLAN</name>
<proteinExistence type="predicted"/>
<dbReference type="EMBL" id="CP036267">
    <property type="protein sequence ID" value="QDT34375.1"/>
    <property type="molecule type" value="Genomic_DNA"/>
</dbReference>
<organism evidence="2 3">
    <name type="scientific">Thalassoglobus polymorphus</name>
    <dbReference type="NCBI Taxonomy" id="2527994"/>
    <lineage>
        <taxon>Bacteria</taxon>
        <taxon>Pseudomonadati</taxon>
        <taxon>Planctomycetota</taxon>
        <taxon>Planctomycetia</taxon>
        <taxon>Planctomycetales</taxon>
        <taxon>Planctomycetaceae</taxon>
        <taxon>Thalassoglobus</taxon>
    </lineage>
</organism>